<gene>
    <name evidence="2" type="ORF">ACFPTP_13900</name>
</gene>
<dbReference type="RefSeq" id="WP_381445951.1">
    <property type="nucleotide sequence ID" value="NZ_JBHSNP010000027.1"/>
</dbReference>
<proteinExistence type="predicted"/>
<evidence type="ECO:0008006" key="4">
    <source>
        <dbReference type="Google" id="ProtNLM"/>
    </source>
</evidence>
<evidence type="ECO:0000313" key="3">
    <source>
        <dbReference type="Proteomes" id="UP001596071"/>
    </source>
</evidence>
<reference evidence="3" key="1">
    <citation type="journal article" date="2019" name="Int. J. Syst. Evol. Microbiol.">
        <title>The Global Catalogue of Microorganisms (GCM) 10K type strain sequencing project: providing services to taxonomists for standard genome sequencing and annotation.</title>
        <authorList>
            <consortium name="The Broad Institute Genomics Platform"/>
            <consortium name="The Broad Institute Genome Sequencing Center for Infectious Disease"/>
            <person name="Wu L."/>
            <person name="Ma J."/>
        </authorList>
    </citation>
    <scope>NUCLEOTIDE SEQUENCE [LARGE SCALE GENOMIC DNA]</scope>
    <source>
        <strain evidence="3">KACC 11299</strain>
    </source>
</reference>
<evidence type="ECO:0000313" key="2">
    <source>
        <dbReference type="EMBL" id="MFC5604319.1"/>
    </source>
</evidence>
<comment type="caution">
    <text evidence="2">The sequence shown here is derived from an EMBL/GenBank/DDBJ whole genome shotgun (WGS) entry which is preliminary data.</text>
</comment>
<dbReference type="EMBL" id="JBHSNP010000027">
    <property type="protein sequence ID" value="MFC5604319.1"/>
    <property type="molecule type" value="Genomic_DNA"/>
</dbReference>
<dbReference type="Proteomes" id="UP001596071">
    <property type="component" value="Unassembled WGS sequence"/>
</dbReference>
<evidence type="ECO:0000256" key="1">
    <source>
        <dbReference type="SAM" id="MobiDB-lite"/>
    </source>
</evidence>
<feature type="region of interest" description="Disordered" evidence="1">
    <location>
        <begin position="1"/>
        <end position="27"/>
    </location>
</feature>
<name>A0ABW0TZ36_9BACL</name>
<feature type="compositionally biased region" description="Basic and acidic residues" evidence="1">
    <location>
        <begin position="1"/>
        <end position="11"/>
    </location>
</feature>
<keyword evidence="3" id="KW-1185">Reference proteome</keyword>
<protein>
    <recommendedName>
        <fullName evidence="4">DUF2642 domain-containing protein</fullName>
    </recommendedName>
</protein>
<sequence length="212" mass="23781">MKNEENRKECPETFPNPQLPSPTDNLPPELLEKIHDANELLLDLALSDDRSANETYQKVFDGLIGLSVEVPIRAGKPVVGKVTLAGFDFVVLQAADETFILPYGQIEKIKPAGRFAEPFPDPKLKDASRDCQQALTFRFGEKVSSSPELIHLFFRMRLDVYLLTLESRSLQVVADDSTFIGTLQQVNRETIRLFTKGKEIEIPISGICLIHV</sequence>
<organism evidence="2 3">
    <name type="scientific">Sporosarcina koreensis</name>
    <dbReference type="NCBI Taxonomy" id="334735"/>
    <lineage>
        <taxon>Bacteria</taxon>
        <taxon>Bacillati</taxon>
        <taxon>Bacillota</taxon>
        <taxon>Bacilli</taxon>
        <taxon>Bacillales</taxon>
        <taxon>Caryophanaceae</taxon>
        <taxon>Sporosarcina</taxon>
    </lineage>
</organism>
<accession>A0ABW0TZ36</accession>